<dbReference type="RefSeq" id="XP_024326935.1">
    <property type="nucleotide sequence ID" value="XM_024465512.1"/>
</dbReference>
<gene>
    <name evidence="2" type="ORF">VC83_01840</name>
</gene>
<dbReference type="Proteomes" id="UP000077154">
    <property type="component" value="Unassembled WGS sequence"/>
</dbReference>
<feature type="compositionally biased region" description="Polar residues" evidence="1">
    <location>
        <begin position="118"/>
        <end position="129"/>
    </location>
</feature>
<sequence>MICARGCDCNCTRRAGMGVVESWEVMMGALEKMRKKEARRAKVPLWRLTEEWNEGSDWEGARESRAEVPPAKTPRGTMGQAMGYAQQLNFSTLSRRLGQVRARDGWMGVRSGLRKKGSVSTSSTTIPPE</sequence>
<name>A0A177AK44_9PEZI</name>
<feature type="region of interest" description="Disordered" evidence="1">
    <location>
        <begin position="56"/>
        <end position="78"/>
    </location>
</feature>
<dbReference type="EMBL" id="KV441389">
    <property type="protein sequence ID" value="OAF61661.1"/>
    <property type="molecule type" value="Genomic_DNA"/>
</dbReference>
<reference evidence="2" key="1">
    <citation type="submission" date="2016-03" db="EMBL/GenBank/DDBJ databases">
        <title>Updated assembly of Pseudogymnoascus destructans, the fungus causing white-nose syndrome of bats.</title>
        <authorList>
            <person name="Palmer J.M."/>
            <person name="Drees K.P."/>
            <person name="Foster J.T."/>
            <person name="Lindner D.L."/>
        </authorList>
    </citation>
    <scope>NUCLEOTIDE SEQUENCE [LARGE SCALE GENOMIC DNA]</scope>
    <source>
        <strain evidence="2">20631-21</strain>
    </source>
</reference>
<evidence type="ECO:0000256" key="1">
    <source>
        <dbReference type="SAM" id="MobiDB-lite"/>
    </source>
</evidence>
<evidence type="ECO:0000313" key="2">
    <source>
        <dbReference type="EMBL" id="OAF61661.1"/>
    </source>
</evidence>
<dbReference type="GeneID" id="36284927"/>
<organism evidence="2">
    <name type="scientific">Pseudogymnoascus destructans</name>
    <dbReference type="NCBI Taxonomy" id="655981"/>
    <lineage>
        <taxon>Eukaryota</taxon>
        <taxon>Fungi</taxon>
        <taxon>Dikarya</taxon>
        <taxon>Ascomycota</taxon>
        <taxon>Pezizomycotina</taxon>
        <taxon>Leotiomycetes</taxon>
        <taxon>Thelebolales</taxon>
        <taxon>Thelebolaceae</taxon>
        <taxon>Pseudogymnoascus</taxon>
    </lineage>
</organism>
<proteinExistence type="predicted"/>
<feature type="region of interest" description="Disordered" evidence="1">
    <location>
        <begin position="108"/>
        <end position="129"/>
    </location>
</feature>
<dbReference type="VEuPathDB" id="FungiDB:GMDG_08271"/>
<accession>A0A177AK44</accession>
<protein>
    <submittedName>
        <fullName evidence="2">Uncharacterized protein</fullName>
    </submittedName>
</protein>
<dbReference type="AlphaFoldDB" id="A0A177AK44"/>